<dbReference type="PANTHER" id="PTHR30560:SF3">
    <property type="entry name" value="TRIGGER FACTOR-LIKE PROTEIN TIG, CHLOROPLASTIC"/>
    <property type="match status" value="1"/>
</dbReference>
<evidence type="ECO:0000256" key="3">
    <source>
        <dbReference type="ARBA" id="ARBA00013194"/>
    </source>
</evidence>
<sequence>MQTHILEQDAGRAKIRIDVPASDVAKTYQQVLASIARQLRVPGFRPGKAPRGVIETRVGKDAIAQEVRDAIVQTYFPRAVQELDLTPVAQHLHAHEPEDGQDYSFEAELELYPDFELPDLTQIVLDTEQEPVTDEMVQENVDALRSQNATLIPVERPAEAGDYLMVETVGAEGEEGSSIPVDLENVAPELAEQFLGHAIGDEIELTLSEDTEDVAQGDIEASFDAEADATEEGATEAGTGAETEPVVREAPEGAGEAAEPTTLRVVVRDIKAKERPEPDDEFAKTLGMETWPEVEAQLRGNLEARLAQEALSAQGDEFTEKLMIETTVTVPASLKARRKENMLQNLARELEGRSATLQGYLDSLDAEEGKREAFDRELDEAAEGAVKRDLVLERLLEVLGTKLSNEEFDAALAYTAQRQNTTPQGLRQELGESGLTNYRFLLTRDKAVRETVRDLLTTQSGDLQPRSVQEDDAATQTPVESEQH</sequence>
<feature type="compositionally biased region" description="Low complexity" evidence="10">
    <location>
        <begin position="235"/>
        <end position="244"/>
    </location>
</feature>
<proteinExistence type="inferred from homology"/>
<evidence type="ECO:0000259" key="12">
    <source>
        <dbReference type="Pfam" id="PF05698"/>
    </source>
</evidence>
<feature type="region of interest" description="Disordered" evidence="10">
    <location>
        <begin position="226"/>
        <end position="259"/>
    </location>
</feature>
<dbReference type="GO" id="GO:0005737">
    <property type="term" value="C:cytoplasm"/>
    <property type="evidence" value="ECO:0007669"/>
    <property type="project" value="UniProtKB-SubCell"/>
</dbReference>
<evidence type="ECO:0000313" key="13">
    <source>
        <dbReference type="EMBL" id="CAA9577505.1"/>
    </source>
</evidence>
<dbReference type="EMBL" id="CADCWP010000206">
    <property type="protein sequence ID" value="CAA9577505.1"/>
    <property type="molecule type" value="Genomic_DNA"/>
</dbReference>
<comment type="domain">
    <text evidence="9">Consists of 3 domains; the N-terminus binds the ribosome, the middle domain has PPIase activity, while the C-terminus has intrinsic chaperone activity on its own.</text>
</comment>
<evidence type="ECO:0000256" key="10">
    <source>
        <dbReference type="SAM" id="MobiDB-lite"/>
    </source>
</evidence>
<evidence type="ECO:0000256" key="8">
    <source>
        <dbReference type="ARBA" id="ARBA00029986"/>
    </source>
</evidence>
<dbReference type="Gene3D" id="3.10.50.40">
    <property type="match status" value="1"/>
</dbReference>
<dbReference type="InterPro" id="IPR008881">
    <property type="entry name" value="Trigger_fac_ribosome-bd_bac"/>
</dbReference>
<dbReference type="EC" id="5.2.1.8" evidence="3 9"/>
<dbReference type="GO" id="GO:0044183">
    <property type="term" value="F:protein folding chaperone"/>
    <property type="evidence" value="ECO:0007669"/>
    <property type="project" value="TreeGrafter"/>
</dbReference>
<feature type="region of interest" description="Disordered" evidence="10">
    <location>
        <begin position="456"/>
        <end position="484"/>
    </location>
</feature>
<dbReference type="GO" id="GO:0003755">
    <property type="term" value="F:peptidyl-prolyl cis-trans isomerase activity"/>
    <property type="evidence" value="ECO:0007669"/>
    <property type="project" value="UniProtKB-UniRule"/>
</dbReference>
<dbReference type="SUPFAM" id="SSF109998">
    <property type="entry name" value="Triger factor/SurA peptide-binding domain-like"/>
    <property type="match status" value="1"/>
</dbReference>
<dbReference type="GO" id="GO:0043022">
    <property type="term" value="F:ribosome binding"/>
    <property type="evidence" value="ECO:0007669"/>
    <property type="project" value="TreeGrafter"/>
</dbReference>
<keyword evidence="7 9" id="KW-0413">Isomerase</keyword>
<dbReference type="Gene3D" id="1.10.3120.10">
    <property type="entry name" value="Trigger factor, C-terminal domain"/>
    <property type="match status" value="2"/>
</dbReference>
<dbReference type="PANTHER" id="PTHR30560">
    <property type="entry name" value="TRIGGER FACTOR CHAPERONE AND PEPTIDYL-PROLYL CIS/TRANS ISOMERASE"/>
    <property type="match status" value="1"/>
</dbReference>
<evidence type="ECO:0000256" key="5">
    <source>
        <dbReference type="ARBA" id="ARBA00023110"/>
    </source>
</evidence>
<dbReference type="InterPro" id="IPR027304">
    <property type="entry name" value="Trigger_fact/SurA_dom_sf"/>
</dbReference>
<organism evidence="13">
    <name type="scientific">uncultured Truepera sp</name>
    <dbReference type="NCBI Taxonomy" id="543023"/>
    <lineage>
        <taxon>Bacteria</taxon>
        <taxon>Thermotogati</taxon>
        <taxon>Deinococcota</taxon>
        <taxon>Deinococci</taxon>
        <taxon>Trueperales</taxon>
        <taxon>Trueperaceae</taxon>
        <taxon>Truepera</taxon>
        <taxon>environmental samples</taxon>
    </lineage>
</organism>
<evidence type="ECO:0000256" key="2">
    <source>
        <dbReference type="ARBA" id="ARBA00005464"/>
    </source>
</evidence>
<dbReference type="InterPro" id="IPR037041">
    <property type="entry name" value="Trigger_fac_C_sf"/>
</dbReference>
<accession>A0A6J4VG19</accession>
<keyword evidence="9" id="KW-0131">Cell cycle</keyword>
<protein>
    <recommendedName>
        <fullName evidence="4 9">Trigger factor</fullName>
        <shortName evidence="9">TF</shortName>
        <ecNumber evidence="3 9">5.2.1.8</ecNumber>
    </recommendedName>
    <alternativeName>
        <fullName evidence="8 9">PPIase</fullName>
    </alternativeName>
</protein>
<dbReference type="InterPro" id="IPR008880">
    <property type="entry name" value="Trigger_fac_C"/>
</dbReference>
<dbReference type="Pfam" id="PF05698">
    <property type="entry name" value="Trigger_C"/>
    <property type="match status" value="1"/>
</dbReference>
<comment type="function">
    <text evidence="9">Involved in protein export. Acts as a chaperone by maintaining the newly synthesized protein in an open conformation. Functions as a peptidyl-prolyl cis-trans isomerase.</text>
</comment>
<evidence type="ECO:0000259" key="11">
    <source>
        <dbReference type="Pfam" id="PF05697"/>
    </source>
</evidence>
<keyword evidence="9" id="KW-0963">Cytoplasm</keyword>
<evidence type="ECO:0000256" key="1">
    <source>
        <dbReference type="ARBA" id="ARBA00000971"/>
    </source>
</evidence>
<dbReference type="AlphaFoldDB" id="A0A6J4VG19"/>
<evidence type="ECO:0000256" key="4">
    <source>
        <dbReference type="ARBA" id="ARBA00016902"/>
    </source>
</evidence>
<keyword evidence="6 9" id="KW-0143">Chaperone</keyword>
<dbReference type="GO" id="GO:0015031">
    <property type="term" value="P:protein transport"/>
    <property type="evidence" value="ECO:0007669"/>
    <property type="project" value="UniProtKB-UniRule"/>
</dbReference>
<feature type="compositionally biased region" description="Polar residues" evidence="10">
    <location>
        <begin position="474"/>
        <end position="484"/>
    </location>
</feature>
<dbReference type="SUPFAM" id="SSF102735">
    <property type="entry name" value="Trigger factor ribosome-binding domain"/>
    <property type="match status" value="1"/>
</dbReference>
<keyword evidence="9 13" id="KW-0132">Cell division</keyword>
<dbReference type="GO" id="GO:0051083">
    <property type="term" value="P:'de novo' cotranslational protein folding"/>
    <property type="evidence" value="ECO:0007669"/>
    <property type="project" value="TreeGrafter"/>
</dbReference>
<comment type="catalytic activity">
    <reaction evidence="1 9">
        <text>[protein]-peptidylproline (omega=180) = [protein]-peptidylproline (omega=0)</text>
        <dbReference type="Rhea" id="RHEA:16237"/>
        <dbReference type="Rhea" id="RHEA-COMP:10747"/>
        <dbReference type="Rhea" id="RHEA-COMP:10748"/>
        <dbReference type="ChEBI" id="CHEBI:83833"/>
        <dbReference type="ChEBI" id="CHEBI:83834"/>
        <dbReference type="EC" id="5.2.1.8"/>
    </reaction>
</comment>
<dbReference type="HAMAP" id="MF_00303">
    <property type="entry name" value="Trigger_factor_Tig"/>
    <property type="match status" value="1"/>
</dbReference>
<comment type="subcellular location">
    <subcellularLocation>
        <location evidence="9">Cytoplasm</location>
    </subcellularLocation>
    <text evidence="9">About half TF is bound to the ribosome near the polypeptide exit tunnel while the other half is free in the cytoplasm.</text>
</comment>
<keyword evidence="5 9" id="KW-0697">Rotamase</keyword>
<feature type="domain" description="Trigger factor C-terminal" evidence="12">
    <location>
        <begin position="293"/>
        <end position="448"/>
    </location>
</feature>
<evidence type="ECO:0000256" key="6">
    <source>
        <dbReference type="ARBA" id="ARBA00023186"/>
    </source>
</evidence>
<dbReference type="InterPro" id="IPR005215">
    <property type="entry name" value="Trig_fac"/>
</dbReference>
<dbReference type="Gene3D" id="3.30.70.1050">
    <property type="entry name" value="Trigger factor ribosome-binding domain"/>
    <property type="match status" value="1"/>
</dbReference>
<dbReference type="InterPro" id="IPR046357">
    <property type="entry name" value="PPIase_dom_sf"/>
</dbReference>
<name>A0A6J4VG19_9DEIN</name>
<feature type="domain" description="Trigger factor ribosome-binding bacterial" evidence="11">
    <location>
        <begin position="1"/>
        <end position="143"/>
    </location>
</feature>
<dbReference type="GO" id="GO:0043335">
    <property type="term" value="P:protein unfolding"/>
    <property type="evidence" value="ECO:0007669"/>
    <property type="project" value="TreeGrafter"/>
</dbReference>
<dbReference type="NCBIfam" id="TIGR00115">
    <property type="entry name" value="tig"/>
    <property type="match status" value="1"/>
</dbReference>
<dbReference type="PIRSF" id="PIRSF003095">
    <property type="entry name" value="Trigger_factor"/>
    <property type="match status" value="1"/>
</dbReference>
<reference evidence="13" key="1">
    <citation type="submission" date="2020-02" db="EMBL/GenBank/DDBJ databases">
        <authorList>
            <person name="Meier V. D."/>
        </authorList>
    </citation>
    <scope>NUCLEOTIDE SEQUENCE</scope>
    <source>
        <strain evidence="13">AVDCRST_MAG86</strain>
    </source>
</reference>
<gene>
    <name evidence="9" type="primary">tig</name>
    <name evidence="13" type="ORF">AVDCRST_MAG86-2355</name>
</gene>
<evidence type="ECO:0000256" key="7">
    <source>
        <dbReference type="ARBA" id="ARBA00023235"/>
    </source>
</evidence>
<dbReference type="GO" id="GO:0051301">
    <property type="term" value="P:cell division"/>
    <property type="evidence" value="ECO:0007669"/>
    <property type="project" value="UniProtKB-KW"/>
</dbReference>
<dbReference type="SUPFAM" id="SSF54534">
    <property type="entry name" value="FKBP-like"/>
    <property type="match status" value="1"/>
</dbReference>
<dbReference type="InterPro" id="IPR036611">
    <property type="entry name" value="Trigger_fac_ribosome-bd_sf"/>
</dbReference>
<evidence type="ECO:0000256" key="9">
    <source>
        <dbReference type="HAMAP-Rule" id="MF_00303"/>
    </source>
</evidence>
<dbReference type="Pfam" id="PF05697">
    <property type="entry name" value="Trigger_N"/>
    <property type="match status" value="1"/>
</dbReference>
<comment type="similarity">
    <text evidence="2 9">Belongs to the FKBP-type PPIase family. Tig subfamily.</text>
</comment>